<sequence>MKKIFFLGMLIAFGFSNAQVKFGINGGFASATVSDKYDDLTAGYYAGLFTEIGLGAFALQPAVNYVRINKDSYVQIPVMMKFYFVPKVNVQVGPQFAFRTGQVPATMNKTNFGVAVGLGADLVKGLFIEGRYAFQLNNALNSPPSGQKLHFNLFNVGLGLRLN</sequence>
<evidence type="ECO:0000256" key="1">
    <source>
        <dbReference type="SAM" id="Phobius"/>
    </source>
</evidence>
<evidence type="ECO:0000259" key="3">
    <source>
        <dbReference type="Pfam" id="PF13568"/>
    </source>
</evidence>
<evidence type="ECO:0000313" key="4">
    <source>
        <dbReference type="EMBL" id="UOE42054.1"/>
    </source>
</evidence>
<name>A0ABY4BT12_9FLAO</name>
<dbReference type="Proteomes" id="UP000831460">
    <property type="component" value="Chromosome"/>
</dbReference>
<keyword evidence="1" id="KW-0472">Membrane</keyword>
<feature type="signal peptide" evidence="2">
    <location>
        <begin position="1"/>
        <end position="18"/>
    </location>
</feature>
<dbReference type="InterPro" id="IPR025665">
    <property type="entry name" value="Beta-barrel_OMP_2"/>
</dbReference>
<feature type="transmembrane region" description="Helical" evidence="1">
    <location>
        <begin position="42"/>
        <end position="63"/>
    </location>
</feature>
<feature type="domain" description="Outer membrane protein beta-barrel" evidence="3">
    <location>
        <begin position="20"/>
        <end position="140"/>
    </location>
</feature>
<dbReference type="EMBL" id="CP094532">
    <property type="protein sequence ID" value="UOE42054.1"/>
    <property type="molecule type" value="Genomic_DNA"/>
</dbReference>
<gene>
    <name evidence="4" type="ORF">MTP09_05310</name>
</gene>
<reference evidence="4 5" key="1">
    <citation type="submission" date="2022-03" db="EMBL/GenBank/DDBJ databases">
        <title>Chryseobacterium sp. isolated from particulate matters in swine house.</title>
        <authorList>
            <person name="Won M."/>
            <person name="Kim S.-J."/>
            <person name="Kwon S.-W."/>
        </authorList>
    </citation>
    <scope>NUCLEOTIDE SEQUENCE [LARGE SCALE GENOMIC DNA]</scope>
    <source>
        <strain evidence="4 5">SC2-2</strain>
    </source>
</reference>
<keyword evidence="1" id="KW-0812">Transmembrane</keyword>
<dbReference type="RefSeq" id="WP_243550999.1">
    <property type="nucleotide sequence ID" value="NZ_CP094532.1"/>
</dbReference>
<dbReference type="Pfam" id="PF13568">
    <property type="entry name" value="OMP_b-brl_2"/>
    <property type="match status" value="1"/>
</dbReference>
<keyword evidence="5" id="KW-1185">Reference proteome</keyword>
<keyword evidence="1" id="KW-1133">Transmembrane helix</keyword>
<evidence type="ECO:0000313" key="5">
    <source>
        <dbReference type="Proteomes" id="UP000831460"/>
    </source>
</evidence>
<organism evidence="4 5">
    <name type="scientific">Chryseobacterium suipulveris</name>
    <dbReference type="NCBI Taxonomy" id="2929800"/>
    <lineage>
        <taxon>Bacteria</taxon>
        <taxon>Pseudomonadati</taxon>
        <taxon>Bacteroidota</taxon>
        <taxon>Flavobacteriia</taxon>
        <taxon>Flavobacteriales</taxon>
        <taxon>Weeksellaceae</taxon>
        <taxon>Chryseobacterium group</taxon>
        <taxon>Chryseobacterium</taxon>
    </lineage>
</organism>
<accession>A0ABY4BT12</accession>
<evidence type="ECO:0000256" key="2">
    <source>
        <dbReference type="SAM" id="SignalP"/>
    </source>
</evidence>
<keyword evidence="2" id="KW-0732">Signal</keyword>
<proteinExistence type="predicted"/>
<feature type="chain" id="PRO_5046171620" evidence="2">
    <location>
        <begin position="19"/>
        <end position="163"/>
    </location>
</feature>
<protein>
    <submittedName>
        <fullName evidence="4">PorT family protein</fullName>
    </submittedName>
</protein>